<dbReference type="AlphaFoldDB" id="A0A382TF56"/>
<name>A0A382TF56_9ZZZZ</name>
<reference evidence="1" key="1">
    <citation type="submission" date="2018-05" db="EMBL/GenBank/DDBJ databases">
        <authorList>
            <person name="Lanie J.A."/>
            <person name="Ng W.-L."/>
            <person name="Kazmierczak K.M."/>
            <person name="Andrzejewski T.M."/>
            <person name="Davidsen T.M."/>
            <person name="Wayne K.J."/>
            <person name="Tettelin H."/>
            <person name="Glass J.I."/>
            <person name="Rusch D."/>
            <person name="Podicherti R."/>
            <person name="Tsui H.-C.T."/>
            <person name="Winkler M.E."/>
        </authorList>
    </citation>
    <scope>NUCLEOTIDE SEQUENCE</scope>
</reference>
<dbReference type="EMBL" id="UINC01136158">
    <property type="protein sequence ID" value="SVD20749.1"/>
    <property type="molecule type" value="Genomic_DNA"/>
</dbReference>
<gene>
    <name evidence="1" type="ORF">METZ01_LOCUS373603</name>
</gene>
<evidence type="ECO:0000313" key="1">
    <source>
        <dbReference type="EMBL" id="SVD20749.1"/>
    </source>
</evidence>
<accession>A0A382TF56</accession>
<organism evidence="1">
    <name type="scientific">marine metagenome</name>
    <dbReference type="NCBI Taxonomy" id="408172"/>
    <lineage>
        <taxon>unclassified sequences</taxon>
        <taxon>metagenomes</taxon>
        <taxon>ecological metagenomes</taxon>
    </lineage>
</organism>
<proteinExistence type="predicted"/>
<sequence>MEDIKVEDILQYSHVESGLLYYACGHMHGLIVSVLTHSVDVKHTLVF</sequence>
<protein>
    <submittedName>
        <fullName evidence="1">Uncharacterized protein</fullName>
    </submittedName>
</protein>